<dbReference type="PATRIC" id="fig|1150469.3.peg.2273"/>
<sequence>MLVTRGQAVRRGQEIARVGATGGVARPQLHFEVRKNGKPVDPMPYLRGQKVAMLGSFLRLPKERGVWGGRASPVLLF</sequence>
<gene>
    <name evidence="2" type="ORF">RSPPHO_02021</name>
</gene>
<reference evidence="2 3" key="1">
    <citation type="submission" date="2012-02" db="EMBL/GenBank/DDBJ databases">
        <title>Shotgun genome sequence of Phaeospirillum photometricum DSM 122.</title>
        <authorList>
            <person name="Duquesne K."/>
            <person name="Sturgis J."/>
        </authorList>
    </citation>
    <scope>NUCLEOTIDE SEQUENCE [LARGE SCALE GENOMIC DNA]</scope>
    <source>
        <strain evidence="3">DSM122</strain>
    </source>
</reference>
<accession>H6SKY2</accession>
<dbReference type="Proteomes" id="UP000033220">
    <property type="component" value="Chromosome DSM 122"/>
</dbReference>
<dbReference type="HOGENOM" id="CLU_2635725_0_0_5"/>
<dbReference type="EMBL" id="HE663493">
    <property type="protein sequence ID" value="CCG08647.1"/>
    <property type="molecule type" value="Genomic_DNA"/>
</dbReference>
<name>H6SKY2_PARPM</name>
<dbReference type="STRING" id="1150469.RSPPHO_02021"/>
<dbReference type="KEGG" id="rpm:RSPPHO_02021"/>
<dbReference type="PANTHER" id="PTHR21666">
    <property type="entry name" value="PEPTIDASE-RELATED"/>
    <property type="match status" value="1"/>
</dbReference>
<dbReference type="SUPFAM" id="SSF51261">
    <property type="entry name" value="Duplicated hybrid motif"/>
    <property type="match status" value="1"/>
</dbReference>
<dbReference type="InterPro" id="IPR011055">
    <property type="entry name" value="Dup_hybrid_motif"/>
</dbReference>
<feature type="domain" description="M23ase beta-sheet core" evidence="1">
    <location>
        <begin position="2"/>
        <end position="42"/>
    </location>
</feature>
<dbReference type="InterPro" id="IPR016047">
    <property type="entry name" value="M23ase_b-sheet_dom"/>
</dbReference>
<keyword evidence="3" id="KW-1185">Reference proteome</keyword>
<dbReference type="PANTHER" id="PTHR21666:SF270">
    <property type="entry name" value="MUREIN HYDROLASE ACTIVATOR ENVC"/>
    <property type="match status" value="1"/>
</dbReference>
<evidence type="ECO:0000313" key="3">
    <source>
        <dbReference type="Proteomes" id="UP000033220"/>
    </source>
</evidence>
<dbReference type="GO" id="GO:0004222">
    <property type="term" value="F:metalloendopeptidase activity"/>
    <property type="evidence" value="ECO:0007669"/>
    <property type="project" value="TreeGrafter"/>
</dbReference>
<dbReference type="InterPro" id="IPR050570">
    <property type="entry name" value="Cell_wall_metabolism_enzyme"/>
</dbReference>
<protein>
    <submittedName>
        <fullName evidence="2">Peptidase M23B</fullName>
    </submittedName>
</protein>
<dbReference type="CDD" id="cd12797">
    <property type="entry name" value="M23_peptidase"/>
    <property type="match status" value="1"/>
</dbReference>
<organism evidence="2 3">
    <name type="scientific">Pararhodospirillum photometricum DSM 122</name>
    <dbReference type="NCBI Taxonomy" id="1150469"/>
    <lineage>
        <taxon>Bacteria</taxon>
        <taxon>Pseudomonadati</taxon>
        <taxon>Pseudomonadota</taxon>
        <taxon>Alphaproteobacteria</taxon>
        <taxon>Rhodospirillales</taxon>
        <taxon>Rhodospirillaceae</taxon>
        <taxon>Pararhodospirillum</taxon>
    </lineage>
</organism>
<evidence type="ECO:0000259" key="1">
    <source>
        <dbReference type="Pfam" id="PF01551"/>
    </source>
</evidence>
<evidence type="ECO:0000313" key="2">
    <source>
        <dbReference type="EMBL" id="CCG08647.1"/>
    </source>
</evidence>
<dbReference type="Pfam" id="PF01551">
    <property type="entry name" value="Peptidase_M23"/>
    <property type="match status" value="1"/>
</dbReference>
<dbReference type="eggNOG" id="COG4942">
    <property type="taxonomic scope" value="Bacteria"/>
</dbReference>
<dbReference type="AlphaFoldDB" id="H6SKY2"/>
<proteinExistence type="predicted"/>
<dbReference type="Gene3D" id="2.70.70.10">
    <property type="entry name" value="Glucose Permease (Domain IIA)"/>
    <property type="match status" value="1"/>
</dbReference>